<dbReference type="SUPFAM" id="SSF159894">
    <property type="entry name" value="YgaC/TfoX-N like"/>
    <property type="match status" value="1"/>
</dbReference>
<dbReference type="STRING" id="927083.DB32_007582"/>
<protein>
    <recommendedName>
        <fullName evidence="1">TfoX N-terminal domain-containing protein</fullName>
    </recommendedName>
</protein>
<dbReference type="AlphaFoldDB" id="A0A0F6W921"/>
<keyword evidence="3" id="KW-1185">Reference proteome</keyword>
<accession>A0A0F6W921</accession>
<proteinExistence type="predicted"/>
<organism evidence="2 3">
    <name type="scientific">Sandaracinus amylolyticus</name>
    <dbReference type="NCBI Taxonomy" id="927083"/>
    <lineage>
        <taxon>Bacteria</taxon>
        <taxon>Pseudomonadati</taxon>
        <taxon>Myxococcota</taxon>
        <taxon>Polyangia</taxon>
        <taxon>Polyangiales</taxon>
        <taxon>Sandaracinaceae</taxon>
        <taxon>Sandaracinus</taxon>
    </lineage>
</organism>
<dbReference type="RefSeq" id="WP_053237402.1">
    <property type="nucleotide sequence ID" value="NZ_CP011125.1"/>
</dbReference>
<dbReference type="Gene3D" id="3.30.1460.30">
    <property type="entry name" value="YgaC/TfoX-N like chaperone"/>
    <property type="match status" value="1"/>
</dbReference>
<evidence type="ECO:0000313" key="3">
    <source>
        <dbReference type="Proteomes" id="UP000034883"/>
    </source>
</evidence>
<dbReference type="KEGG" id="samy:DB32_007582"/>
<dbReference type="Proteomes" id="UP000034883">
    <property type="component" value="Chromosome"/>
</dbReference>
<evidence type="ECO:0000313" key="2">
    <source>
        <dbReference type="EMBL" id="AKF10433.1"/>
    </source>
</evidence>
<feature type="domain" description="TfoX N-terminal" evidence="1">
    <location>
        <begin position="14"/>
        <end position="97"/>
    </location>
</feature>
<sequence length="120" mass="12753">MAIDEALAAQVRAALADASHVREVKMFGGLGFVLNGHMVAASSDRGLLVRVGEPGEAEALAKPGAHPMVMNGRTMRGFVRVTGALDARSVESWLRLARVFVETLPAKESGAGSKRRRATR</sequence>
<gene>
    <name evidence="2" type="ORF">DB32_007582</name>
</gene>
<dbReference type="OrthoDB" id="1524907at2"/>
<evidence type="ECO:0000259" key="1">
    <source>
        <dbReference type="Pfam" id="PF04993"/>
    </source>
</evidence>
<name>A0A0F6W921_9BACT</name>
<dbReference type="InterPro" id="IPR007076">
    <property type="entry name" value="TfoX_N"/>
</dbReference>
<dbReference type="Pfam" id="PF04993">
    <property type="entry name" value="TfoX_N"/>
    <property type="match status" value="1"/>
</dbReference>
<reference evidence="2 3" key="1">
    <citation type="submission" date="2015-03" db="EMBL/GenBank/DDBJ databases">
        <title>Genome assembly of Sandaracinus amylolyticus DSM 53668.</title>
        <authorList>
            <person name="Sharma G."/>
            <person name="Subramanian S."/>
        </authorList>
    </citation>
    <scope>NUCLEOTIDE SEQUENCE [LARGE SCALE GENOMIC DNA]</scope>
    <source>
        <strain evidence="2 3">DSM 53668</strain>
    </source>
</reference>
<dbReference type="EMBL" id="CP011125">
    <property type="protein sequence ID" value="AKF10433.1"/>
    <property type="molecule type" value="Genomic_DNA"/>
</dbReference>